<dbReference type="AlphaFoldDB" id="A0A2P5CUE9"/>
<evidence type="ECO:0000313" key="3">
    <source>
        <dbReference type="Proteomes" id="UP000237000"/>
    </source>
</evidence>
<dbReference type="EMBL" id="JXTC01000326">
    <property type="protein sequence ID" value="PON64683.1"/>
    <property type="molecule type" value="Genomic_DNA"/>
</dbReference>
<feature type="transmembrane region" description="Helical" evidence="1">
    <location>
        <begin position="74"/>
        <end position="91"/>
    </location>
</feature>
<reference evidence="3" key="1">
    <citation type="submission" date="2016-06" db="EMBL/GenBank/DDBJ databases">
        <title>Parallel loss of symbiosis genes in relatives of nitrogen-fixing non-legume Parasponia.</title>
        <authorList>
            <person name="Van Velzen R."/>
            <person name="Holmer R."/>
            <person name="Bu F."/>
            <person name="Rutten L."/>
            <person name="Van Zeijl A."/>
            <person name="Liu W."/>
            <person name="Santuari L."/>
            <person name="Cao Q."/>
            <person name="Sharma T."/>
            <person name="Shen D."/>
            <person name="Roswanjaya Y."/>
            <person name="Wardhani T."/>
            <person name="Kalhor M.S."/>
            <person name="Jansen J."/>
            <person name="Van den Hoogen J."/>
            <person name="Gungor B."/>
            <person name="Hartog M."/>
            <person name="Hontelez J."/>
            <person name="Verver J."/>
            <person name="Yang W.-C."/>
            <person name="Schijlen E."/>
            <person name="Repin R."/>
            <person name="Schilthuizen M."/>
            <person name="Schranz E."/>
            <person name="Heidstra R."/>
            <person name="Miyata K."/>
            <person name="Fedorova E."/>
            <person name="Kohlen W."/>
            <person name="Bisseling T."/>
            <person name="Smit S."/>
            <person name="Geurts R."/>
        </authorList>
    </citation>
    <scope>NUCLEOTIDE SEQUENCE [LARGE SCALE GENOMIC DNA]</scope>
    <source>
        <strain evidence="3">cv. RG33-2</strain>
    </source>
</reference>
<evidence type="ECO:0000313" key="2">
    <source>
        <dbReference type="EMBL" id="PON64683.1"/>
    </source>
</evidence>
<proteinExistence type="predicted"/>
<sequence>MAKNFKTSPELFRPKSRVEMHQVQLRKVIRLVVVVVSGERRLKLLEMTATSHGFDLLFPQLGGMMRDRGRRQSFIGVLGSCWLKLMIWVISGGRC</sequence>
<dbReference type="Proteomes" id="UP000237000">
    <property type="component" value="Unassembled WGS sequence"/>
</dbReference>
<keyword evidence="1" id="KW-0812">Transmembrane</keyword>
<name>A0A2P5CUE9_TREOI</name>
<gene>
    <name evidence="2" type="ORF">TorRG33x02_272810</name>
</gene>
<protein>
    <submittedName>
        <fullName evidence="2">Uncharacterized protein</fullName>
    </submittedName>
</protein>
<keyword evidence="3" id="KW-1185">Reference proteome</keyword>
<keyword evidence="1" id="KW-1133">Transmembrane helix</keyword>
<organism evidence="2 3">
    <name type="scientific">Trema orientale</name>
    <name type="common">Charcoal tree</name>
    <name type="synonym">Celtis orientalis</name>
    <dbReference type="NCBI Taxonomy" id="63057"/>
    <lineage>
        <taxon>Eukaryota</taxon>
        <taxon>Viridiplantae</taxon>
        <taxon>Streptophyta</taxon>
        <taxon>Embryophyta</taxon>
        <taxon>Tracheophyta</taxon>
        <taxon>Spermatophyta</taxon>
        <taxon>Magnoliopsida</taxon>
        <taxon>eudicotyledons</taxon>
        <taxon>Gunneridae</taxon>
        <taxon>Pentapetalae</taxon>
        <taxon>rosids</taxon>
        <taxon>fabids</taxon>
        <taxon>Rosales</taxon>
        <taxon>Cannabaceae</taxon>
        <taxon>Trema</taxon>
    </lineage>
</organism>
<evidence type="ECO:0000256" key="1">
    <source>
        <dbReference type="SAM" id="Phobius"/>
    </source>
</evidence>
<accession>A0A2P5CUE9</accession>
<comment type="caution">
    <text evidence="2">The sequence shown here is derived from an EMBL/GenBank/DDBJ whole genome shotgun (WGS) entry which is preliminary data.</text>
</comment>
<dbReference type="InParanoid" id="A0A2P5CUE9"/>
<keyword evidence="1" id="KW-0472">Membrane</keyword>